<evidence type="ECO:0000256" key="7">
    <source>
        <dbReference type="ARBA" id="ARBA00022553"/>
    </source>
</evidence>
<keyword evidence="14" id="KW-0862">Zinc</keyword>
<dbReference type="SMART" id="SM00325">
    <property type="entry name" value="RhoGEF"/>
    <property type="match status" value="1"/>
</dbReference>
<dbReference type="PRINTS" id="PR00837">
    <property type="entry name" value="V5TPXLIKE"/>
</dbReference>
<evidence type="ECO:0000256" key="18">
    <source>
        <dbReference type="ARBA" id="ARBA00058129"/>
    </source>
</evidence>
<dbReference type="InterPro" id="IPR018244">
    <property type="entry name" value="Allrgn_V5/Tpx1_CS"/>
</dbReference>
<dbReference type="InterPro" id="IPR014044">
    <property type="entry name" value="CAP_dom"/>
</dbReference>
<evidence type="ECO:0000256" key="2">
    <source>
        <dbReference type="ARBA" id="ARBA00004316"/>
    </source>
</evidence>
<dbReference type="FunFam" id="1.20.900.10:FF:000013">
    <property type="entry name" value="FYVE, RhoGEF and PH domain-containing protein 4"/>
    <property type="match status" value="1"/>
</dbReference>
<dbReference type="InterPro" id="IPR000219">
    <property type="entry name" value="DH_dom"/>
</dbReference>
<evidence type="ECO:0000256" key="23">
    <source>
        <dbReference type="SAM" id="MobiDB-lite"/>
    </source>
</evidence>
<keyword evidence="29" id="KW-1185">Reference proteome</keyword>
<keyword evidence="5" id="KW-0963">Cytoplasm</keyword>
<feature type="domain" description="PH" evidence="25">
    <location>
        <begin position="816"/>
        <end position="915"/>
    </location>
</feature>
<feature type="domain" description="FYVE-type" evidence="27">
    <location>
        <begin position="954"/>
        <end position="1014"/>
    </location>
</feature>
<dbReference type="CDD" id="cd05559">
    <property type="entry name" value="CAP_PI16_HrTT-1"/>
    <property type="match status" value="1"/>
</dbReference>
<feature type="region of interest" description="Disordered" evidence="23">
    <location>
        <begin position="220"/>
        <end position="406"/>
    </location>
</feature>
<dbReference type="InterPro" id="IPR051092">
    <property type="entry name" value="FYVE_RhoGEF_PH"/>
</dbReference>
<evidence type="ECO:0000256" key="24">
    <source>
        <dbReference type="SAM" id="SignalP"/>
    </source>
</evidence>
<feature type="compositionally biased region" description="Polar residues" evidence="23">
    <location>
        <begin position="390"/>
        <end position="406"/>
    </location>
</feature>
<keyword evidence="7" id="KW-0597">Phosphoprotein</keyword>
<dbReference type="Gene3D" id="3.40.33.10">
    <property type="entry name" value="CAP"/>
    <property type="match status" value="1"/>
</dbReference>
<dbReference type="FunFam" id="3.40.33.10:FF:000011">
    <property type="entry name" value="Peptidase inhibitor 16"/>
    <property type="match status" value="1"/>
</dbReference>
<keyword evidence="13 21" id="KW-0863">Zinc-finger</keyword>
<name>A0AA41SX04_SCICA</name>
<gene>
    <name evidence="28" type="ORF">SUZIE_156440</name>
</gene>
<dbReference type="InterPro" id="IPR035941">
    <property type="entry name" value="FGD1-4_PH2"/>
</dbReference>
<dbReference type="PROSITE" id="PS01009">
    <property type="entry name" value="CRISP_1"/>
    <property type="match status" value="1"/>
</dbReference>
<dbReference type="Pfam" id="PF00188">
    <property type="entry name" value="CAP"/>
    <property type="match status" value="1"/>
</dbReference>
<dbReference type="SUPFAM" id="SSF50729">
    <property type="entry name" value="PH domain-like"/>
    <property type="match status" value="2"/>
</dbReference>
<dbReference type="CDD" id="cd13386">
    <property type="entry name" value="PH1_FGD2"/>
    <property type="match status" value="1"/>
</dbReference>
<keyword evidence="10" id="KW-0479">Metal-binding</keyword>
<dbReference type="InterPro" id="IPR001849">
    <property type="entry name" value="PH_domain"/>
</dbReference>
<evidence type="ECO:0000256" key="19">
    <source>
        <dbReference type="ARBA" id="ARBA00063504"/>
    </source>
</evidence>
<evidence type="ECO:0000256" key="6">
    <source>
        <dbReference type="ARBA" id="ARBA00022525"/>
    </source>
</evidence>
<dbReference type="InterPro" id="IPR017455">
    <property type="entry name" value="Znf_FYVE-rel"/>
</dbReference>
<dbReference type="GO" id="GO:0008270">
    <property type="term" value="F:zinc ion binding"/>
    <property type="evidence" value="ECO:0007669"/>
    <property type="project" value="UniProtKB-KW"/>
</dbReference>
<comment type="subcellular location">
    <subcellularLocation>
        <location evidence="2">Cell projection</location>
    </subcellularLocation>
    <subcellularLocation>
        <location evidence="1">Cytoplasm</location>
        <location evidence="1">Cytoskeleton</location>
    </subcellularLocation>
    <subcellularLocation>
        <location evidence="3">Secreted</location>
    </subcellularLocation>
</comment>
<evidence type="ECO:0000256" key="14">
    <source>
        <dbReference type="ARBA" id="ARBA00022833"/>
    </source>
</evidence>
<dbReference type="GO" id="GO:0005856">
    <property type="term" value="C:cytoskeleton"/>
    <property type="evidence" value="ECO:0007669"/>
    <property type="project" value="UniProtKB-SubCell"/>
</dbReference>
<feature type="compositionally biased region" description="Basic and acidic residues" evidence="23">
    <location>
        <begin position="513"/>
        <end position="522"/>
    </location>
</feature>
<protein>
    <recommendedName>
        <fullName evidence="20">Peptidase inhibitor 16</fullName>
    </recommendedName>
</protein>
<evidence type="ECO:0000256" key="4">
    <source>
        <dbReference type="ARBA" id="ARBA00009923"/>
    </source>
</evidence>
<dbReference type="GO" id="GO:0005576">
    <property type="term" value="C:extracellular region"/>
    <property type="evidence" value="ECO:0007669"/>
    <property type="project" value="UniProtKB-SubCell"/>
</dbReference>
<comment type="subunit">
    <text evidence="19">Interacts with PSP94/MSMB.</text>
</comment>
<dbReference type="GO" id="GO:0030414">
    <property type="term" value="F:peptidase inhibitor activity"/>
    <property type="evidence" value="ECO:0007669"/>
    <property type="project" value="UniProtKB-KW"/>
</dbReference>
<dbReference type="GO" id="GO:0042995">
    <property type="term" value="C:cell projection"/>
    <property type="evidence" value="ECO:0007669"/>
    <property type="project" value="UniProtKB-SubCell"/>
</dbReference>
<dbReference type="SUPFAM" id="SSF55797">
    <property type="entry name" value="PR-1-like"/>
    <property type="match status" value="1"/>
</dbReference>
<feature type="region of interest" description="Disordered" evidence="23">
    <location>
        <begin position="507"/>
        <end position="590"/>
    </location>
</feature>
<comment type="function">
    <text evidence="18">May inhibit cardiomyocyte growth.</text>
</comment>
<evidence type="ECO:0000256" key="11">
    <source>
        <dbReference type="ARBA" id="ARBA00022729"/>
    </source>
</evidence>
<dbReference type="Pfam" id="PF00169">
    <property type="entry name" value="PH"/>
    <property type="match status" value="1"/>
</dbReference>
<accession>A0AA41SX04</accession>
<dbReference type="FunFam" id="3.30.40.10:FF:000061">
    <property type="entry name" value="FYVE, RhoGEF and PH domain containing 1"/>
    <property type="match status" value="1"/>
</dbReference>
<evidence type="ECO:0000259" key="26">
    <source>
        <dbReference type="PROSITE" id="PS50010"/>
    </source>
</evidence>
<keyword evidence="17" id="KW-0966">Cell projection</keyword>
<feature type="compositionally biased region" description="Polar residues" evidence="23">
    <location>
        <begin position="270"/>
        <end position="291"/>
    </location>
</feature>
<dbReference type="Gene3D" id="1.20.900.10">
    <property type="entry name" value="Dbl homology (DH) domain"/>
    <property type="match status" value="1"/>
</dbReference>
<evidence type="ECO:0000256" key="8">
    <source>
        <dbReference type="ARBA" id="ARBA00022658"/>
    </source>
</evidence>
<feature type="domain" description="PH" evidence="25">
    <location>
        <begin position="1040"/>
        <end position="1137"/>
    </location>
</feature>
<dbReference type="PROSITE" id="PS50003">
    <property type="entry name" value="PH_DOMAIN"/>
    <property type="match status" value="2"/>
</dbReference>
<dbReference type="InterPro" id="IPR001283">
    <property type="entry name" value="CRISP-related"/>
</dbReference>
<dbReference type="PROSITE" id="PS01010">
    <property type="entry name" value="CRISP_2"/>
    <property type="match status" value="1"/>
</dbReference>
<evidence type="ECO:0000256" key="5">
    <source>
        <dbReference type="ARBA" id="ARBA00022490"/>
    </source>
</evidence>
<evidence type="ECO:0000256" key="13">
    <source>
        <dbReference type="ARBA" id="ARBA00022771"/>
    </source>
</evidence>
<reference evidence="28" key="1">
    <citation type="submission" date="2020-03" db="EMBL/GenBank/DDBJ databases">
        <title>Studies in the Genomics of Life Span.</title>
        <authorList>
            <person name="Glass D."/>
        </authorList>
    </citation>
    <scope>NUCLEOTIDE SEQUENCE</scope>
    <source>
        <strain evidence="28">SUZIE</strain>
        <tissue evidence="28">Muscle</tissue>
    </source>
</reference>
<dbReference type="SUPFAM" id="SSF57903">
    <property type="entry name" value="FYVE/PHD zinc finger"/>
    <property type="match status" value="1"/>
</dbReference>
<keyword evidence="22" id="KW-0175">Coiled coil</keyword>
<feature type="compositionally biased region" description="Pro residues" evidence="23">
    <location>
        <begin position="526"/>
        <end position="536"/>
    </location>
</feature>
<dbReference type="PANTHER" id="PTHR12673">
    <property type="entry name" value="FACIOGENITAL DYSPLASIA PROTEIN"/>
    <property type="match status" value="1"/>
</dbReference>
<evidence type="ECO:0000256" key="15">
    <source>
        <dbReference type="ARBA" id="ARBA00023180"/>
    </source>
</evidence>
<evidence type="ECO:0000256" key="12">
    <source>
        <dbReference type="ARBA" id="ARBA00022737"/>
    </source>
</evidence>
<dbReference type="EMBL" id="JAATJV010371099">
    <property type="protein sequence ID" value="MBZ3880138.1"/>
    <property type="molecule type" value="Genomic_DNA"/>
</dbReference>
<dbReference type="SUPFAM" id="SSF48065">
    <property type="entry name" value="DBL homology domain (DH-domain)"/>
    <property type="match status" value="1"/>
</dbReference>
<feature type="domain" description="DH" evidence="26">
    <location>
        <begin position="590"/>
        <end position="787"/>
    </location>
</feature>
<proteinExistence type="inferred from homology"/>
<dbReference type="Pfam" id="PF01363">
    <property type="entry name" value="FYVE"/>
    <property type="match status" value="1"/>
</dbReference>
<dbReference type="InterPro" id="IPR013083">
    <property type="entry name" value="Znf_RING/FYVE/PHD"/>
</dbReference>
<feature type="coiled-coil region" evidence="22">
    <location>
        <begin position="907"/>
        <end position="934"/>
    </location>
</feature>
<evidence type="ECO:0000256" key="16">
    <source>
        <dbReference type="ARBA" id="ARBA00023212"/>
    </source>
</evidence>
<evidence type="ECO:0000313" key="28">
    <source>
        <dbReference type="EMBL" id="MBZ3880138.1"/>
    </source>
</evidence>
<dbReference type="CDD" id="cd13236">
    <property type="entry name" value="PH2_FGD1-4"/>
    <property type="match status" value="1"/>
</dbReference>
<evidence type="ECO:0000256" key="1">
    <source>
        <dbReference type="ARBA" id="ARBA00004245"/>
    </source>
</evidence>
<organism evidence="28 29">
    <name type="scientific">Sciurus carolinensis</name>
    <name type="common">Eastern gray squirrel</name>
    <dbReference type="NCBI Taxonomy" id="30640"/>
    <lineage>
        <taxon>Eukaryota</taxon>
        <taxon>Metazoa</taxon>
        <taxon>Chordata</taxon>
        <taxon>Craniata</taxon>
        <taxon>Vertebrata</taxon>
        <taxon>Euteleostomi</taxon>
        <taxon>Mammalia</taxon>
        <taxon>Eutheria</taxon>
        <taxon>Euarchontoglires</taxon>
        <taxon>Glires</taxon>
        <taxon>Rodentia</taxon>
        <taxon>Sciuromorpha</taxon>
        <taxon>Sciuridae</taxon>
        <taxon>Sciurinae</taxon>
        <taxon>Sciurini</taxon>
        <taxon>Sciurus</taxon>
    </lineage>
</organism>
<sequence>MHSSGSLRALLLLPPLLLVATTGPARALEEDEKRAVVELHNLYRAQVSPPASDMRRMRWDEELAAFAKAYAQKCVWGHNKERGRRGENLFAITDEGVDVPLAMEEWHHEREHYNLSAATCDPGQMCGHYTQVVWGKTERIGCGSHFCEKLQGVEETNIHLLVCNYEPPGNVKGQRPYQEGTPCSQCPPGYRCEDSLCEPISGPKEAQDLPSLVTEAPSTLATEASGSRKAGAPSLATEIPRSSVTEVSGSLATKAPPTVETKAPSLATKEPSSMATEAPPSLTSEVPSTSPAHYLPALDEGPGAVPKSTHVSIPKYADKVDSKTSAPSMSPERALYPRTSLTGTREPPPRAQEEAEAEAELLPSREILASDFPDQDKPDEPQATLDHTGHTSSKSLPNFPNASAATNATGGRTLALQSSLPGGPGTTSSFFTLKPGACCNLGKDGRRFQDVLAHGRPQPRVPRVLLGTPSLLRGLLRTTLQACGMEPADEEMLASVSSLVTVFENSRTPGAEPRAHGLEDAHPCPGHRPQPPPPSLGPWEKQHVGETPESGPRSMSRRCLSSLKNKLSSGAWRRPCQPGTCPGPEPQEPEEKRVVRELLETEQAYVARLHLLDQAMTRRWRPQVFFQELLREARGSKAFPEDVVRLIFSNISSIHQFHAQFFLPELQRRLEDWTTTPRIGDVIQKLAPFLKMYSEYVKNFGRAAELLATWTDKSPPFQEVVARIQSSEASGSLTLQHHMLEPVQRVPRYELLLKEYVQKLPAQAPDRAAAQKALDMIFSAAQHSNAAIAEMERLQDLWEVYQRLGLDDDMVDPSNALLREGPVFKISFRRRDPMERYLFLFNNMLLYCVPRVIQVGAQFQVRTRIDVAGMKVRELSDVEFPHSFLVSGKQRTLELQARSQEEMVSWMQACQAAIDQIEKRNETFKAAVQGAEGDAQEQLQSEELGLRAPQWVRDKMVTMCMRCQEPFNALTRRRHHCRACGYVVCARCSDYKAELKYDDNRPSRVCLACYAFLTGSVLPHDRQERRRGILEKGASAGPDQSLMCSFLQLIGDKWGKSGPRGWCVIPRDDPLVLYVYAAPQDMRAHTSIPLLGYQVTPGPHGDPRAFQLQQSGQLYTFKAETEELKGRWMKAMERAASGWSPGVPDDGDLSD</sequence>
<dbReference type="GO" id="GO:0007010">
    <property type="term" value="P:cytoskeleton organization"/>
    <property type="evidence" value="ECO:0007669"/>
    <property type="project" value="TreeGrafter"/>
</dbReference>
<evidence type="ECO:0000256" key="10">
    <source>
        <dbReference type="ARBA" id="ARBA00022723"/>
    </source>
</evidence>
<dbReference type="GO" id="GO:0005085">
    <property type="term" value="F:guanyl-nucleotide exchange factor activity"/>
    <property type="evidence" value="ECO:0007669"/>
    <property type="project" value="UniProtKB-KW"/>
</dbReference>
<keyword evidence="12" id="KW-0677">Repeat</keyword>
<comment type="similarity">
    <text evidence="4">Belongs to the CRISP family.</text>
</comment>
<dbReference type="Gene3D" id="2.30.29.30">
    <property type="entry name" value="Pleckstrin-homology domain (PH domain)/Phosphotyrosine-binding domain (PTB)"/>
    <property type="match status" value="2"/>
</dbReference>
<keyword evidence="8" id="KW-0344">Guanine-nucleotide releasing factor</keyword>
<dbReference type="InterPro" id="IPR035940">
    <property type="entry name" value="CAP_sf"/>
</dbReference>
<feature type="chain" id="PRO_5041269192" description="Peptidase inhibitor 16" evidence="24">
    <location>
        <begin position="28"/>
        <end position="1151"/>
    </location>
</feature>
<dbReference type="Pfam" id="PF22697">
    <property type="entry name" value="SOS1_NGEF_PH"/>
    <property type="match status" value="1"/>
</dbReference>
<dbReference type="Pfam" id="PF00621">
    <property type="entry name" value="RhoGEF"/>
    <property type="match status" value="1"/>
</dbReference>
<keyword evidence="16" id="KW-0206">Cytoskeleton</keyword>
<evidence type="ECO:0000259" key="25">
    <source>
        <dbReference type="PROSITE" id="PS50003"/>
    </source>
</evidence>
<dbReference type="AlphaFoldDB" id="A0AA41SX04"/>
<keyword evidence="15" id="KW-0325">Glycoprotein</keyword>
<dbReference type="Proteomes" id="UP001166674">
    <property type="component" value="Unassembled WGS sequence"/>
</dbReference>
<evidence type="ECO:0000259" key="27">
    <source>
        <dbReference type="PROSITE" id="PS50178"/>
    </source>
</evidence>
<dbReference type="GO" id="GO:0046847">
    <property type="term" value="P:filopodium assembly"/>
    <property type="evidence" value="ECO:0007669"/>
    <property type="project" value="TreeGrafter"/>
</dbReference>
<dbReference type="PROSITE" id="PS50010">
    <property type="entry name" value="DH_2"/>
    <property type="match status" value="1"/>
</dbReference>
<feature type="signal peptide" evidence="24">
    <location>
        <begin position="1"/>
        <end position="27"/>
    </location>
</feature>
<dbReference type="InterPro" id="IPR011993">
    <property type="entry name" value="PH-like_dom_sf"/>
</dbReference>
<evidence type="ECO:0000256" key="20">
    <source>
        <dbReference type="ARBA" id="ARBA00074449"/>
    </source>
</evidence>
<feature type="compositionally biased region" description="Polar residues" evidence="23">
    <location>
        <begin position="240"/>
        <end position="251"/>
    </location>
</feature>
<comment type="caution">
    <text evidence="28">The sequence shown here is derived from an EMBL/GenBank/DDBJ whole genome shotgun (WGS) entry which is preliminary data.</text>
</comment>
<keyword evidence="9" id="KW-0646">Protease inhibitor</keyword>
<dbReference type="InterPro" id="IPR035899">
    <property type="entry name" value="DBL_dom_sf"/>
</dbReference>
<keyword evidence="11 24" id="KW-0732">Signal</keyword>
<evidence type="ECO:0000256" key="22">
    <source>
        <dbReference type="SAM" id="Coils"/>
    </source>
</evidence>
<dbReference type="GO" id="GO:0005737">
    <property type="term" value="C:cytoplasm"/>
    <property type="evidence" value="ECO:0007669"/>
    <property type="project" value="TreeGrafter"/>
</dbReference>
<dbReference type="InterPro" id="IPR055251">
    <property type="entry name" value="SOS1_NGEF_PH"/>
</dbReference>
<dbReference type="PANTHER" id="PTHR12673:SF82">
    <property type="entry name" value="FYVE, RHOGEF AND PH DOMAIN-CONTAINING PROTEIN 2"/>
    <property type="match status" value="1"/>
</dbReference>
<dbReference type="SMART" id="SM00064">
    <property type="entry name" value="FYVE"/>
    <property type="match status" value="1"/>
</dbReference>
<dbReference type="InterPro" id="IPR000306">
    <property type="entry name" value="Znf_FYVE"/>
</dbReference>
<dbReference type="PROSITE" id="PS50178">
    <property type="entry name" value="ZF_FYVE"/>
    <property type="match status" value="1"/>
</dbReference>
<dbReference type="SMART" id="SM00233">
    <property type="entry name" value="PH"/>
    <property type="match status" value="2"/>
</dbReference>
<dbReference type="Gene3D" id="3.30.40.10">
    <property type="entry name" value="Zinc/RING finger domain, C3HC4 (zinc finger)"/>
    <property type="match status" value="1"/>
</dbReference>
<dbReference type="SMART" id="SM00198">
    <property type="entry name" value="SCP"/>
    <property type="match status" value="1"/>
</dbReference>
<dbReference type="InterPro" id="IPR037797">
    <property type="entry name" value="FGD2_PH1"/>
</dbReference>
<evidence type="ECO:0000256" key="3">
    <source>
        <dbReference type="ARBA" id="ARBA00004613"/>
    </source>
</evidence>
<keyword evidence="6" id="KW-0964">Secreted</keyword>
<evidence type="ECO:0000256" key="21">
    <source>
        <dbReference type="PROSITE-ProRule" id="PRU00091"/>
    </source>
</evidence>
<evidence type="ECO:0000256" key="9">
    <source>
        <dbReference type="ARBA" id="ARBA00022690"/>
    </source>
</evidence>
<dbReference type="CDD" id="cd00160">
    <property type="entry name" value="RhoGEF"/>
    <property type="match status" value="1"/>
</dbReference>
<evidence type="ECO:0000256" key="17">
    <source>
        <dbReference type="ARBA" id="ARBA00023273"/>
    </source>
</evidence>
<dbReference type="InterPro" id="IPR011011">
    <property type="entry name" value="Znf_FYVE_PHD"/>
</dbReference>
<evidence type="ECO:0000313" key="29">
    <source>
        <dbReference type="Proteomes" id="UP001166674"/>
    </source>
</evidence>
<dbReference type="CDD" id="cd15741">
    <property type="entry name" value="FYVE_FGD1_2_4"/>
    <property type="match status" value="1"/>
</dbReference>